<feature type="region of interest" description="Disordered" evidence="4">
    <location>
        <begin position="563"/>
        <end position="627"/>
    </location>
</feature>
<feature type="domain" description="Ubiquitin-like protease family profile" evidence="5">
    <location>
        <begin position="693"/>
        <end position="829"/>
    </location>
</feature>
<feature type="compositionally biased region" description="Polar residues" evidence="4">
    <location>
        <begin position="603"/>
        <end position="622"/>
    </location>
</feature>
<feature type="compositionally biased region" description="Basic and acidic residues" evidence="4">
    <location>
        <begin position="263"/>
        <end position="281"/>
    </location>
</feature>
<dbReference type="Proteomes" id="UP000800235">
    <property type="component" value="Unassembled WGS sequence"/>
</dbReference>
<dbReference type="GO" id="GO:0006508">
    <property type="term" value="P:proteolysis"/>
    <property type="evidence" value="ECO:0007669"/>
    <property type="project" value="UniProtKB-KW"/>
</dbReference>
<keyword evidence="2" id="KW-0645">Protease</keyword>
<sequence length="984" mass="109382">MAEIAAADTTIPNALAHLIRELDSRTTQLLKAQAQPLKDYTADYQKLKEVFVAQCTHLSFYDQFSVPTRKFISQRGIDAEERCGKQLNKLYAVHGITLAILRRDFGPKALESRSLLVDLNILLNKNVPWNDIVCDVEAARQARLRIRTRGQRAALHVIAGDVNKVLVTLYQNALGGYAITTGIIDRDFGDQASKNAALLCAILKFLEQGASWSEVTSSSQRERELRKVNTNKASSADIQAVDVTKAFHLFREEDEEENEENEEQRSDPDEEHETAANEVRRTQSGVNASTKRSLEQEEQPNVDAAPRKPEKAALQTSANTGSKRSHDKEKELFFDTRHRRGRKKPKKLSHHIEVNTSGPRSRSSSIEHARNATEYPLQDRDSDSDWSHLDLKDNDNISDDEAPPSPSRDLANAIHTKNNHDDRENPPHDQDHDLGFEIDDGNFTDELLHRDKPGAVLDPNFSCYTAQFGSRQSNAAGPSLKPLARKAQPPPTEAHSPPRTLLSVAAHPISNSAESEGNSVAKYEPSSPCPAKLSRNHLRDAKVTLVQMQTRSTSHEIKDPSIAILPNSRSGDGNTLPPASIRPTIPNTASISGDPGHMAGPSKSGSSLSATKLRQQGTSVNNPIEEEQLPNGNNIVLADNRRPLDDLEPGQRLSFTTIAAIMHVFCFGHPQALFLHSSPSTFDCSAPASIHPNNVKKIQETINNQIVRIVLLPIHHLHMETGVNQSHWTCAIIHLHNGLVQHFDSCTRKAHEDWAREYLEDITKLLLLRHPLIFVEEAAQQQVDGFNCGIFAIMNMIRALIPDTITWDTTSALDSIDPAHWRAIFTSMFANDAHGIKANADATAGSSLISGKSEPILRILNFTKGHMVQRRAILTAFTVPQRNVSMKNEQMPSYLKQLVAEKAILEESDKLMDMLARGLDLAVAWKMQKEAAKRKRKNDASEAENDNIVQRMLDKLRPHCKAALLLGQESGVEERDGEDVEEHN</sequence>
<comment type="similarity">
    <text evidence="1">Belongs to the peptidase C48 family.</text>
</comment>
<feature type="region of interest" description="Disordered" evidence="4">
    <location>
        <begin position="471"/>
        <end position="498"/>
    </location>
</feature>
<feature type="compositionally biased region" description="Basic and acidic residues" evidence="4">
    <location>
        <begin position="365"/>
        <end position="395"/>
    </location>
</feature>
<feature type="compositionally biased region" description="Basic and acidic residues" evidence="4">
    <location>
        <begin position="324"/>
        <end position="336"/>
    </location>
</feature>
<dbReference type="GO" id="GO:0019783">
    <property type="term" value="F:ubiquitin-like protein peptidase activity"/>
    <property type="evidence" value="ECO:0007669"/>
    <property type="project" value="UniProtKB-ARBA"/>
</dbReference>
<feature type="compositionally biased region" description="Polar residues" evidence="4">
    <location>
        <begin position="354"/>
        <end position="364"/>
    </location>
</feature>
<dbReference type="GO" id="GO:0008234">
    <property type="term" value="F:cysteine-type peptidase activity"/>
    <property type="evidence" value="ECO:0007669"/>
    <property type="project" value="InterPro"/>
</dbReference>
<feature type="compositionally biased region" description="Basic and acidic residues" evidence="4">
    <location>
        <begin position="418"/>
        <end position="435"/>
    </location>
</feature>
<dbReference type="InterPro" id="IPR038765">
    <property type="entry name" value="Papain-like_cys_pep_sf"/>
</dbReference>
<dbReference type="Pfam" id="PF02902">
    <property type="entry name" value="Peptidase_C48"/>
    <property type="match status" value="1"/>
</dbReference>
<evidence type="ECO:0000313" key="7">
    <source>
        <dbReference type="Proteomes" id="UP000800235"/>
    </source>
</evidence>
<organism evidence="6 7">
    <name type="scientific">Tothia fuscella</name>
    <dbReference type="NCBI Taxonomy" id="1048955"/>
    <lineage>
        <taxon>Eukaryota</taxon>
        <taxon>Fungi</taxon>
        <taxon>Dikarya</taxon>
        <taxon>Ascomycota</taxon>
        <taxon>Pezizomycotina</taxon>
        <taxon>Dothideomycetes</taxon>
        <taxon>Pleosporomycetidae</taxon>
        <taxon>Venturiales</taxon>
        <taxon>Cylindrosympodiaceae</taxon>
        <taxon>Tothia</taxon>
    </lineage>
</organism>
<gene>
    <name evidence="6" type="ORF">EJ08DRAFT_683560</name>
</gene>
<name>A0A9P4NG35_9PEZI</name>
<feature type="compositionally biased region" description="Basic residues" evidence="4">
    <location>
        <begin position="337"/>
        <end position="349"/>
    </location>
</feature>
<reference evidence="6" key="1">
    <citation type="journal article" date="2020" name="Stud. Mycol.">
        <title>101 Dothideomycetes genomes: a test case for predicting lifestyles and emergence of pathogens.</title>
        <authorList>
            <person name="Haridas S."/>
            <person name="Albert R."/>
            <person name="Binder M."/>
            <person name="Bloem J."/>
            <person name="Labutti K."/>
            <person name="Salamov A."/>
            <person name="Andreopoulos B."/>
            <person name="Baker S."/>
            <person name="Barry K."/>
            <person name="Bills G."/>
            <person name="Bluhm B."/>
            <person name="Cannon C."/>
            <person name="Castanera R."/>
            <person name="Culley D."/>
            <person name="Daum C."/>
            <person name="Ezra D."/>
            <person name="Gonzalez J."/>
            <person name="Henrissat B."/>
            <person name="Kuo A."/>
            <person name="Liang C."/>
            <person name="Lipzen A."/>
            <person name="Lutzoni F."/>
            <person name="Magnuson J."/>
            <person name="Mondo S."/>
            <person name="Nolan M."/>
            <person name="Ohm R."/>
            <person name="Pangilinan J."/>
            <person name="Park H.-J."/>
            <person name="Ramirez L."/>
            <person name="Alfaro M."/>
            <person name="Sun H."/>
            <person name="Tritt A."/>
            <person name="Yoshinaga Y."/>
            <person name="Zwiers L.-H."/>
            <person name="Turgeon B."/>
            <person name="Goodwin S."/>
            <person name="Spatafora J."/>
            <person name="Crous P."/>
            <person name="Grigoriev I."/>
        </authorList>
    </citation>
    <scope>NUCLEOTIDE SEQUENCE</scope>
    <source>
        <strain evidence="6">CBS 130266</strain>
    </source>
</reference>
<evidence type="ECO:0000313" key="6">
    <source>
        <dbReference type="EMBL" id="KAF2419682.1"/>
    </source>
</evidence>
<dbReference type="SUPFAM" id="SSF54001">
    <property type="entry name" value="Cysteine proteinases"/>
    <property type="match status" value="1"/>
</dbReference>
<dbReference type="AlphaFoldDB" id="A0A9P4NG35"/>
<dbReference type="EMBL" id="MU007117">
    <property type="protein sequence ID" value="KAF2419682.1"/>
    <property type="molecule type" value="Genomic_DNA"/>
</dbReference>
<comment type="caution">
    <text evidence="6">The sequence shown here is derived from an EMBL/GenBank/DDBJ whole genome shotgun (WGS) entry which is preliminary data.</text>
</comment>
<proteinExistence type="inferred from homology"/>
<feature type="compositionally biased region" description="Polar residues" evidence="4">
    <location>
        <begin position="282"/>
        <end position="291"/>
    </location>
</feature>
<feature type="region of interest" description="Disordered" evidence="4">
    <location>
        <begin position="511"/>
        <end position="535"/>
    </location>
</feature>
<evidence type="ECO:0000256" key="3">
    <source>
        <dbReference type="ARBA" id="ARBA00022801"/>
    </source>
</evidence>
<feature type="region of interest" description="Disordered" evidence="4">
    <location>
        <begin position="250"/>
        <end position="438"/>
    </location>
</feature>
<dbReference type="OrthoDB" id="3972426at2759"/>
<keyword evidence="3" id="KW-0378">Hydrolase</keyword>
<dbReference type="InterPro" id="IPR003653">
    <property type="entry name" value="Peptidase_C48_C"/>
</dbReference>
<feature type="compositionally biased region" description="Acidic residues" evidence="4">
    <location>
        <begin position="252"/>
        <end position="262"/>
    </location>
</feature>
<protein>
    <recommendedName>
        <fullName evidence="5">Ubiquitin-like protease family profile domain-containing protein</fullName>
    </recommendedName>
</protein>
<keyword evidence="7" id="KW-1185">Reference proteome</keyword>
<evidence type="ECO:0000256" key="2">
    <source>
        <dbReference type="ARBA" id="ARBA00022670"/>
    </source>
</evidence>
<accession>A0A9P4NG35</accession>
<evidence type="ECO:0000259" key="5">
    <source>
        <dbReference type="Pfam" id="PF02902"/>
    </source>
</evidence>
<evidence type="ECO:0000256" key="4">
    <source>
        <dbReference type="SAM" id="MobiDB-lite"/>
    </source>
</evidence>
<evidence type="ECO:0000256" key="1">
    <source>
        <dbReference type="ARBA" id="ARBA00005234"/>
    </source>
</evidence>
<dbReference type="Gene3D" id="3.40.395.10">
    <property type="entry name" value="Adenoviral Proteinase, Chain A"/>
    <property type="match status" value="1"/>
</dbReference>